<dbReference type="EnsemblMetazoa" id="G21442.1">
    <property type="protein sequence ID" value="G21442.1:cds"/>
    <property type="gene ID" value="G21442"/>
</dbReference>
<evidence type="ECO:0000256" key="2">
    <source>
        <dbReference type="SAM" id="Phobius"/>
    </source>
</evidence>
<keyword evidence="2" id="KW-1133">Transmembrane helix</keyword>
<feature type="transmembrane region" description="Helical" evidence="2">
    <location>
        <begin position="117"/>
        <end position="140"/>
    </location>
</feature>
<feature type="signal peptide" evidence="3">
    <location>
        <begin position="1"/>
        <end position="17"/>
    </location>
</feature>
<dbReference type="Gene3D" id="2.170.300.10">
    <property type="entry name" value="Tie2 ligand-binding domain superfamily"/>
    <property type="match status" value="1"/>
</dbReference>
<sequence>MDVFFLLLMKTADALHGDNLCQDPGNNVTQCCTDYEKRGDKCVECRLGYHGTNCTNMCPAGYFGQLCATKCNCPHDFDCHYVCGCVNSSFINDATAETCDGMTDNTTSWNKVRQKNYMLLSLITAGLLLVSLLLCSLLLYCHYDEVKKESAKSQNSTPCRDDETLDEENGRSTVQNDHPDQIDDSYIYNNIRLKVNRRSLWNSVPALVDDENPYAFVRIQGAPTRSKSASENLDNSNTCSWSRKTPKLSNLAQENLNRSATFEM</sequence>
<evidence type="ECO:0000313" key="4">
    <source>
        <dbReference type="EnsemblMetazoa" id="G21442.1:cds"/>
    </source>
</evidence>
<proteinExistence type="predicted"/>
<feature type="chain" id="PRO_5036459868" evidence="3">
    <location>
        <begin position="18"/>
        <end position="264"/>
    </location>
</feature>
<evidence type="ECO:0000256" key="1">
    <source>
        <dbReference type="SAM" id="MobiDB-lite"/>
    </source>
</evidence>
<keyword evidence="2" id="KW-0812">Transmembrane</keyword>
<keyword evidence="3" id="KW-0732">Signal</keyword>
<feature type="region of interest" description="Disordered" evidence="1">
    <location>
        <begin position="152"/>
        <end position="181"/>
    </location>
</feature>
<reference evidence="4" key="1">
    <citation type="submission" date="2022-08" db="UniProtKB">
        <authorList>
            <consortium name="EnsemblMetazoa"/>
        </authorList>
    </citation>
    <scope>IDENTIFICATION</scope>
    <source>
        <strain evidence="4">05x7-T-G4-1.051#20</strain>
    </source>
</reference>
<name>A0A8W8K143_MAGGI</name>
<evidence type="ECO:0000256" key="3">
    <source>
        <dbReference type="SAM" id="SignalP"/>
    </source>
</evidence>
<dbReference type="AlphaFoldDB" id="A0A8W8K143"/>
<organism evidence="4 5">
    <name type="scientific">Magallana gigas</name>
    <name type="common">Pacific oyster</name>
    <name type="synonym">Crassostrea gigas</name>
    <dbReference type="NCBI Taxonomy" id="29159"/>
    <lineage>
        <taxon>Eukaryota</taxon>
        <taxon>Metazoa</taxon>
        <taxon>Spiralia</taxon>
        <taxon>Lophotrochozoa</taxon>
        <taxon>Mollusca</taxon>
        <taxon>Bivalvia</taxon>
        <taxon>Autobranchia</taxon>
        <taxon>Pteriomorphia</taxon>
        <taxon>Ostreida</taxon>
        <taxon>Ostreoidea</taxon>
        <taxon>Ostreidae</taxon>
        <taxon>Magallana</taxon>
    </lineage>
</organism>
<protein>
    <submittedName>
        <fullName evidence="4">Uncharacterized protein</fullName>
    </submittedName>
</protein>
<evidence type="ECO:0000313" key="5">
    <source>
        <dbReference type="Proteomes" id="UP000005408"/>
    </source>
</evidence>
<accession>A0A8W8K143</accession>
<keyword evidence="5" id="KW-1185">Reference proteome</keyword>
<keyword evidence="2" id="KW-0472">Membrane</keyword>
<dbReference type="Proteomes" id="UP000005408">
    <property type="component" value="Unassembled WGS sequence"/>
</dbReference>